<protein>
    <submittedName>
        <fullName evidence="1">Uncharacterized protein</fullName>
    </submittedName>
</protein>
<dbReference type="EMBL" id="GBXM01062179">
    <property type="protein sequence ID" value="JAH46398.1"/>
    <property type="molecule type" value="Transcribed_RNA"/>
</dbReference>
<evidence type="ECO:0000313" key="1">
    <source>
        <dbReference type="EMBL" id="JAH46398.1"/>
    </source>
</evidence>
<proteinExistence type="predicted"/>
<reference evidence="1" key="1">
    <citation type="submission" date="2014-11" db="EMBL/GenBank/DDBJ databases">
        <authorList>
            <person name="Amaro Gonzalez C."/>
        </authorList>
    </citation>
    <scope>NUCLEOTIDE SEQUENCE</scope>
</reference>
<name>A0A0E9T0Z1_ANGAN</name>
<accession>A0A0E9T0Z1</accession>
<organism evidence="1">
    <name type="scientific">Anguilla anguilla</name>
    <name type="common">European freshwater eel</name>
    <name type="synonym">Muraena anguilla</name>
    <dbReference type="NCBI Taxonomy" id="7936"/>
    <lineage>
        <taxon>Eukaryota</taxon>
        <taxon>Metazoa</taxon>
        <taxon>Chordata</taxon>
        <taxon>Craniata</taxon>
        <taxon>Vertebrata</taxon>
        <taxon>Euteleostomi</taxon>
        <taxon>Actinopterygii</taxon>
        <taxon>Neopterygii</taxon>
        <taxon>Teleostei</taxon>
        <taxon>Anguilliformes</taxon>
        <taxon>Anguillidae</taxon>
        <taxon>Anguilla</taxon>
    </lineage>
</organism>
<reference evidence="1" key="2">
    <citation type="journal article" date="2015" name="Fish Shellfish Immunol.">
        <title>Early steps in the European eel (Anguilla anguilla)-Vibrio vulnificus interaction in the gills: Role of the RtxA13 toxin.</title>
        <authorList>
            <person name="Callol A."/>
            <person name="Pajuelo D."/>
            <person name="Ebbesson L."/>
            <person name="Teles M."/>
            <person name="MacKenzie S."/>
            <person name="Amaro C."/>
        </authorList>
    </citation>
    <scope>NUCLEOTIDE SEQUENCE</scope>
</reference>
<dbReference type="AlphaFoldDB" id="A0A0E9T0Z1"/>
<sequence length="49" mass="5883">MGQPAQLRSRGIPIWSWCRVSYRNIAMQLVLYEKKCLLVFIKVILRLYK</sequence>